<name>A0A976UB25_9CAUD</name>
<sequence>MTWQDIIKIKGRAGGREIDAEPEEMVDYLTYRNWAWQSDKARKEEGLSGEGFDDKKHLELITTSKGKALGYSPKDVKQWIRTWNEEFGKRLGAEYPTGDE</sequence>
<evidence type="ECO:0000313" key="1">
    <source>
        <dbReference type="EMBL" id="UVF62596.1"/>
    </source>
</evidence>
<dbReference type="GeneID" id="80545148"/>
<protein>
    <submittedName>
        <fullName evidence="1">Uncharacterized protein</fullName>
    </submittedName>
</protein>
<evidence type="ECO:0000313" key="2">
    <source>
        <dbReference type="Proteomes" id="UP001157002"/>
    </source>
</evidence>
<dbReference type="KEGG" id="vg:80545148"/>
<dbReference type="RefSeq" id="YP_010806187.1">
    <property type="nucleotide sequence ID" value="NC_077214.1"/>
</dbReference>
<keyword evidence="2" id="KW-1185">Reference proteome</keyword>
<dbReference type="EMBL" id="ON649702">
    <property type="protein sequence ID" value="UVF62596.1"/>
    <property type="molecule type" value="Genomic_DNA"/>
</dbReference>
<organism evidence="1 2">
    <name type="scientific">Poseidoniales virus YSH_150918</name>
    <dbReference type="NCBI Taxonomy" id="3071324"/>
    <lineage>
        <taxon>Viruses</taxon>
        <taxon>Duplodnaviria</taxon>
        <taxon>Heunggongvirae</taxon>
        <taxon>Uroviricota</taxon>
        <taxon>Caudoviricetes</taxon>
        <taxon>Magrovirales</taxon>
        <taxon>Aoguangviridae</taxon>
        <taxon>Aobingvirus</taxon>
        <taxon>Aobingvirus yangshanense</taxon>
    </lineage>
</organism>
<proteinExistence type="predicted"/>
<dbReference type="Proteomes" id="UP001157002">
    <property type="component" value="Segment"/>
</dbReference>
<accession>A0A976UB25</accession>
<reference evidence="1 2" key="1">
    <citation type="submission" date="2022-05" db="EMBL/GenBank/DDBJ databases">
        <title>Diverse viruses of marine archaea discovered using metagenomics.</title>
        <authorList>
            <person name="Zhou Y."/>
        </authorList>
    </citation>
    <scope>NUCLEOTIDE SEQUENCE [LARGE SCALE GENOMIC DNA]</scope>
    <source>
        <strain evidence="1">YSH_150918</strain>
    </source>
</reference>